<proteinExistence type="predicted"/>
<protein>
    <recommendedName>
        <fullName evidence="2">NADH:ubiquinone reductase (H(+)-translocating)</fullName>
        <ecNumber evidence="2">7.1.1.2</ecNumber>
    </recommendedName>
</protein>
<gene>
    <name evidence="6" type="ORF">ALC57_07642</name>
</gene>
<evidence type="ECO:0000256" key="2">
    <source>
        <dbReference type="ARBA" id="ARBA00012944"/>
    </source>
</evidence>
<evidence type="ECO:0000256" key="3">
    <source>
        <dbReference type="ARBA" id="ARBA00049551"/>
    </source>
</evidence>
<evidence type="ECO:0000259" key="5">
    <source>
        <dbReference type="Pfam" id="PF00361"/>
    </source>
</evidence>
<dbReference type="InterPro" id="IPR001750">
    <property type="entry name" value="ND/Mrp_TM"/>
</dbReference>
<feature type="domain" description="NADH:quinone oxidoreductase/Mrp antiporter transmembrane" evidence="5">
    <location>
        <begin position="1"/>
        <end position="54"/>
    </location>
</feature>
<keyword evidence="4" id="KW-0812">Transmembrane</keyword>
<dbReference type="EMBL" id="KQ979646">
    <property type="protein sequence ID" value="KYN20013.1"/>
    <property type="molecule type" value="Genomic_DNA"/>
</dbReference>
<dbReference type="EC" id="7.1.1.2" evidence="2"/>
<dbReference type="STRING" id="471704.A0A151J7M8"/>
<keyword evidence="6" id="KW-0830">Ubiquinone</keyword>
<dbReference type="GO" id="GO:0008137">
    <property type="term" value="F:NADH dehydrogenase (ubiquinone) activity"/>
    <property type="evidence" value="ECO:0007669"/>
    <property type="project" value="UniProtKB-EC"/>
</dbReference>
<feature type="transmembrane region" description="Helical" evidence="4">
    <location>
        <begin position="26"/>
        <end position="50"/>
    </location>
</feature>
<evidence type="ECO:0000313" key="6">
    <source>
        <dbReference type="EMBL" id="KYN20013.1"/>
    </source>
</evidence>
<organism evidence="6 7">
    <name type="scientific">Trachymyrmex cornetzi</name>
    <dbReference type="NCBI Taxonomy" id="471704"/>
    <lineage>
        <taxon>Eukaryota</taxon>
        <taxon>Metazoa</taxon>
        <taxon>Ecdysozoa</taxon>
        <taxon>Arthropoda</taxon>
        <taxon>Hexapoda</taxon>
        <taxon>Insecta</taxon>
        <taxon>Pterygota</taxon>
        <taxon>Neoptera</taxon>
        <taxon>Endopterygota</taxon>
        <taxon>Hymenoptera</taxon>
        <taxon>Apocrita</taxon>
        <taxon>Aculeata</taxon>
        <taxon>Formicoidea</taxon>
        <taxon>Formicidae</taxon>
        <taxon>Myrmicinae</taxon>
        <taxon>Trachymyrmex</taxon>
    </lineage>
</organism>
<comment type="function">
    <text evidence="1">Core subunit of the mitochondrial membrane respiratory chain NADH dehydrogenase (Complex I) that is believed to belong to the minimal assembly required for catalysis. Complex I functions in the transfer of electrons from NADH to the respiratory chain. The immediate electron acceptor for the enzyme is believed to be ubiquinone.</text>
</comment>
<keyword evidence="4" id="KW-1133">Transmembrane helix</keyword>
<accession>A0A151J7M8</accession>
<dbReference type="Proteomes" id="UP000078492">
    <property type="component" value="Unassembled WGS sequence"/>
</dbReference>
<keyword evidence="4" id="KW-0472">Membrane</keyword>
<dbReference type="Pfam" id="PF00361">
    <property type="entry name" value="Proton_antipo_M"/>
    <property type="match status" value="1"/>
</dbReference>
<keyword evidence="7" id="KW-1185">Reference proteome</keyword>
<evidence type="ECO:0000256" key="4">
    <source>
        <dbReference type="SAM" id="Phobius"/>
    </source>
</evidence>
<evidence type="ECO:0000256" key="1">
    <source>
        <dbReference type="ARBA" id="ARBA00003257"/>
    </source>
</evidence>
<evidence type="ECO:0000313" key="7">
    <source>
        <dbReference type="Proteomes" id="UP000078492"/>
    </source>
</evidence>
<reference evidence="6 7" key="1">
    <citation type="submission" date="2015-09" db="EMBL/GenBank/DDBJ databases">
        <title>Trachymyrmex cornetzi WGS genome.</title>
        <authorList>
            <person name="Nygaard S."/>
            <person name="Hu H."/>
            <person name="Boomsma J."/>
            <person name="Zhang G."/>
        </authorList>
    </citation>
    <scope>NUCLEOTIDE SEQUENCE [LARGE SCALE GENOMIC DNA]</scope>
    <source>
        <strain evidence="6">Tcor2-1</strain>
        <tissue evidence="6">Whole body</tissue>
    </source>
</reference>
<comment type="catalytic activity">
    <reaction evidence="3">
        <text>a ubiquinone + NADH + 5 H(+)(in) = a ubiquinol + NAD(+) + 4 H(+)(out)</text>
        <dbReference type="Rhea" id="RHEA:29091"/>
        <dbReference type="Rhea" id="RHEA-COMP:9565"/>
        <dbReference type="Rhea" id="RHEA-COMP:9566"/>
        <dbReference type="ChEBI" id="CHEBI:15378"/>
        <dbReference type="ChEBI" id="CHEBI:16389"/>
        <dbReference type="ChEBI" id="CHEBI:17976"/>
        <dbReference type="ChEBI" id="CHEBI:57540"/>
        <dbReference type="ChEBI" id="CHEBI:57945"/>
        <dbReference type="EC" id="7.1.1.2"/>
    </reaction>
</comment>
<name>A0A151J7M8_9HYME</name>
<dbReference type="AlphaFoldDB" id="A0A151J7M8"/>
<sequence length="96" mass="11086">MVAYSSVVHINLILCRLITFLKRALVGAYLIIIAHGLCSSGIFYLVNLYYERSGRRLSVLGSISIHVSRYMYRDTFCVSNLYLRCIQIRVFVFVSR</sequence>